<reference evidence="2 3" key="1">
    <citation type="submission" date="2018-06" db="EMBL/GenBank/DDBJ databases">
        <title>Complete Genomes of Monosporascus.</title>
        <authorList>
            <person name="Robinson A.J."/>
            <person name="Natvig D.O."/>
        </authorList>
    </citation>
    <scope>NUCLEOTIDE SEQUENCE [LARGE SCALE GENOMIC DNA]</scope>
    <source>
        <strain evidence="2 3">CBS 609.92</strain>
    </source>
</reference>
<feature type="compositionally biased region" description="Pro residues" evidence="1">
    <location>
        <begin position="1"/>
        <end position="11"/>
    </location>
</feature>
<feature type="region of interest" description="Disordered" evidence="1">
    <location>
        <begin position="1"/>
        <end position="245"/>
    </location>
</feature>
<accession>A0ABY0GX80</accession>
<evidence type="ECO:0000256" key="1">
    <source>
        <dbReference type="SAM" id="MobiDB-lite"/>
    </source>
</evidence>
<dbReference type="Proteomes" id="UP000294003">
    <property type="component" value="Unassembled WGS sequence"/>
</dbReference>
<feature type="compositionally biased region" description="Acidic residues" evidence="1">
    <location>
        <begin position="233"/>
        <end position="245"/>
    </location>
</feature>
<sequence length="245" mass="27035">MQVDETPPPQPHAATSHLDGRIASHATNPPPPGVPSPEIAENGLNYRRVGEAIPDPSSAEFYTSTSPPEIETQGPFAYEGPVAQPQEPVLDHTIRQQTTETPPRDKDANHDLVRRKNAKSFRFDPLNRPDRAKAGSSKRSPIRPPGTGFRVPNMSSAERSLARGQSRRPPGGKAISNSPTEPPSFFPPAGGSEQENTEKMQFLKPPQNVSVEEPKETETFSQSRLAYPQEDSYHEDEQEDEEEEL</sequence>
<comment type="caution">
    <text evidence="2">The sequence shown here is derived from an EMBL/GenBank/DDBJ whole genome shotgun (WGS) entry which is preliminary data.</text>
</comment>
<protein>
    <submittedName>
        <fullName evidence="2">Uncharacterized protein</fullName>
    </submittedName>
</protein>
<keyword evidence="3" id="KW-1185">Reference proteome</keyword>
<evidence type="ECO:0000313" key="3">
    <source>
        <dbReference type="Proteomes" id="UP000294003"/>
    </source>
</evidence>
<name>A0ABY0GX80_9PEZI</name>
<feature type="compositionally biased region" description="Basic and acidic residues" evidence="1">
    <location>
        <begin position="121"/>
        <end position="133"/>
    </location>
</feature>
<evidence type="ECO:0000313" key="2">
    <source>
        <dbReference type="EMBL" id="RYO77020.1"/>
    </source>
</evidence>
<proteinExistence type="predicted"/>
<gene>
    <name evidence="2" type="ORF">DL762_009535</name>
</gene>
<organism evidence="2 3">
    <name type="scientific">Monosporascus cannonballus</name>
    <dbReference type="NCBI Taxonomy" id="155416"/>
    <lineage>
        <taxon>Eukaryota</taxon>
        <taxon>Fungi</taxon>
        <taxon>Dikarya</taxon>
        <taxon>Ascomycota</taxon>
        <taxon>Pezizomycotina</taxon>
        <taxon>Sordariomycetes</taxon>
        <taxon>Xylariomycetidae</taxon>
        <taxon>Xylariales</taxon>
        <taxon>Xylariales incertae sedis</taxon>
        <taxon>Monosporascus</taxon>
    </lineage>
</organism>
<feature type="compositionally biased region" description="Basic and acidic residues" evidence="1">
    <location>
        <begin position="102"/>
        <end position="114"/>
    </location>
</feature>
<dbReference type="EMBL" id="QJNS01000511">
    <property type="protein sequence ID" value="RYO77020.1"/>
    <property type="molecule type" value="Genomic_DNA"/>
</dbReference>